<dbReference type="AlphaFoldDB" id="A0A7W9EE51"/>
<evidence type="ECO:0000313" key="2">
    <source>
        <dbReference type="Proteomes" id="UP000549617"/>
    </source>
</evidence>
<dbReference type="GO" id="GO:0003677">
    <property type="term" value="F:DNA binding"/>
    <property type="evidence" value="ECO:0007669"/>
    <property type="project" value="InterPro"/>
</dbReference>
<name>A0A7W9EE51_9SPHN</name>
<comment type="caution">
    <text evidence="1">The sequence shown here is derived from an EMBL/GenBank/DDBJ whole genome shotgun (WGS) entry which is preliminary data.</text>
</comment>
<dbReference type="EMBL" id="JACIJC010000001">
    <property type="protein sequence ID" value="MBB5684321.1"/>
    <property type="molecule type" value="Genomic_DNA"/>
</dbReference>
<evidence type="ECO:0000313" key="1">
    <source>
        <dbReference type="EMBL" id="MBB5684321.1"/>
    </source>
</evidence>
<proteinExistence type="predicted"/>
<organism evidence="1 2">
    <name type="scientific">Sphingobium boeckii</name>
    <dbReference type="NCBI Taxonomy" id="1082345"/>
    <lineage>
        <taxon>Bacteria</taxon>
        <taxon>Pseudomonadati</taxon>
        <taxon>Pseudomonadota</taxon>
        <taxon>Alphaproteobacteria</taxon>
        <taxon>Sphingomonadales</taxon>
        <taxon>Sphingomonadaceae</taxon>
        <taxon>Sphingobium</taxon>
    </lineage>
</organism>
<reference evidence="1 2" key="1">
    <citation type="submission" date="2020-08" db="EMBL/GenBank/DDBJ databases">
        <title>Genomic Encyclopedia of Type Strains, Phase IV (KMG-IV): sequencing the most valuable type-strain genomes for metagenomic binning, comparative biology and taxonomic classification.</title>
        <authorList>
            <person name="Goeker M."/>
        </authorList>
    </citation>
    <scope>NUCLEOTIDE SEQUENCE [LARGE SCALE GENOMIC DNA]</scope>
    <source>
        <strain evidence="1 2">DSM 25079</strain>
    </source>
</reference>
<keyword evidence="2" id="KW-1185">Reference proteome</keyword>
<gene>
    <name evidence="1" type="ORF">FHS49_000312</name>
</gene>
<dbReference type="RefSeq" id="WP_184014556.1">
    <property type="nucleotide sequence ID" value="NZ_JACIJC010000001.1"/>
</dbReference>
<dbReference type="Proteomes" id="UP000549617">
    <property type="component" value="Unassembled WGS sequence"/>
</dbReference>
<dbReference type="Pfam" id="PF06892">
    <property type="entry name" value="Phage_CP76"/>
    <property type="match status" value="1"/>
</dbReference>
<dbReference type="InterPro" id="IPR009679">
    <property type="entry name" value="Phage_186_CII-like"/>
</dbReference>
<accession>A0A7W9EE51</accession>
<sequence>MSRHETVLSPDEQAEALAAKKLIRAAGGLEDAAAHTGKSTSALSRYCLPNCPDSMPVRVAIELESVTHGSAGHPVMTRLMAQRQGFALVKLPDPMACSTIWSGFVAKLAKEGGDVMAAVCRALEDDNDVSPAEATATLNDVQELIDIAVQLRAALVERAGAVAPGWCDERVVS</sequence>
<protein>
    <submittedName>
        <fullName evidence="1">Uncharacterized protein</fullName>
    </submittedName>
</protein>